<dbReference type="KEGG" id="plal:FXN65_10675"/>
<dbReference type="AlphaFoldDB" id="A0A5J6QJ82"/>
<reference evidence="1 2" key="1">
    <citation type="submission" date="2019-08" db="EMBL/GenBank/DDBJ databases">
        <title>Whole-genome Sequencing of e-waste polymer degrading bacterium Pseudomonas sp. strain PE08.</title>
        <authorList>
            <person name="Kirdat K."/>
            <person name="Debbarma P."/>
            <person name="Narawade N."/>
            <person name="Suyal D."/>
            <person name="Thorat V."/>
            <person name="Shouche Y."/>
            <person name="Goel R."/>
            <person name="Yadav A."/>
        </authorList>
    </citation>
    <scope>NUCLEOTIDE SEQUENCE [LARGE SCALE GENOMIC DNA]</scope>
    <source>
        <strain evidence="1 2">PE08</strain>
    </source>
</reference>
<accession>A0A5J6QJ82</accession>
<sequence length="59" mass="7085">MKGLDFSAPKHNVSHDEVNFDQRRMEKAISGERFVMPEGLSREEFREWMRENARKCRSK</sequence>
<dbReference type="RefSeq" id="WP_151133172.1">
    <property type="nucleotide sequence ID" value="NZ_CP043311.1"/>
</dbReference>
<gene>
    <name evidence="1" type="ORF">FXN65_10675</name>
</gene>
<protein>
    <submittedName>
        <fullName evidence="1">Uncharacterized protein</fullName>
    </submittedName>
</protein>
<organism evidence="1 2">
    <name type="scientific">Metapseudomonas lalkuanensis</name>
    <dbReference type="NCBI Taxonomy" id="2604832"/>
    <lineage>
        <taxon>Bacteria</taxon>
        <taxon>Pseudomonadati</taxon>
        <taxon>Pseudomonadota</taxon>
        <taxon>Gammaproteobacteria</taxon>
        <taxon>Pseudomonadales</taxon>
        <taxon>Pseudomonadaceae</taxon>
        <taxon>Metapseudomonas</taxon>
    </lineage>
</organism>
<dbReference type="EMBL" id="CP043311">
    <property type="protein sequence ID" value="QEY62517.1"/>
    <property type="molecule type" value="Genomic_DNA"/>
</dbReference>
<keyword evidence="2" id="KW-1185">Reference proteome</keyword>
<dbReference type="Proteomes" id="UP000327179">
    <property type="component" value="Chromosome"/>
</dbReference>
<name>A0A5J6QJ82_9GAMM</name>
<evidence type="ECO:0000313" key="1">
    <source>
        <dbReference type="EMBL" id="QEY62517.1"/>
    </source>
</evidence>
<proteinExistence type="predicted"/>
<evidence type="ECO:0000313" key="2">
    <source>
        <dbReference type="Proteomes" id="UP000327179"/>
    </source>
</evidence>